<sequence>MTDSLTSTVDRRTVLRSGLYTAAALPLGVTLASCATGGSAPDEAAGDGEPAGEMDPDNPFGMEPEVTVDAVIVDGGYGVAFVEFASEIFAEQHDGSTVEVTPTTQVAQQLQPRFVAGDPPDLVNNSGAGAMAINTILGQLEDLTDVIDAPNLEGIPIRDTLYGGVLAPGTFGDKFAAMNYVLTVYAVWYSQSLFDEHGWTPPTTWAEAKQLGAAAKEEGLYLFCWGTEAATYYQTFAMECAFKQGGDEVRLALENLQPDCWSQDAVQAVFAELKECIDAGYFLPGGAGTQFTAAQARWSNAQEVLLYPSGGWIETEMQDQTADDFQMAGVAAFAVDEDATMPVTALHASAATPYLVPSEGNTAAGKELLRVMLSEEAAANFVETNLAPTIVKDLVPEDGFGSSALASQVSLLEAAGEDVFSIKFVNFYGMNEEQLPIWNTFLSGQKSVAELTADLQAITDRVREDDSIEKIEVT</sequence>
<keyword evidence="3" id="KW-0813">Transport</keyword>
<evidence type="ECO:0000256" key="5">
    <source>
        <dbReference type="SAM" id="MobiDB-lite"/>
    </source>
</evidence>
<feature type="compositionally biased region" description="Acidic residues" evidence="5">
    <location>
        <begin position="44"/>
        <end position="56"/>
    </location>
</feature>
<comment type="caution">
    <text evidence="6">The sequence shown here is derived from an EMBL/GenBank/DDBJ whole genome shotgun (WGS) entry which is preliminary data.</text>
</comment>
<dbReference type="NCBIfam" id="TIGR03851">
    <property type="entry name" value="chitin_NgcE"/>
    <property type="match status" value="1"/>
</dbReference>
<dbReference type="SUPFAM" id="SSF53850">
    <property type="entry name" value="Periplasmic binding protein-like II"/>
    <property type="match status" value="1"/>
</dbReference>
<dbReference type="InterPro" id="IPR006311">
    <property type="entry name" value="TAT_signal"/>
</dbReference>
<dbReference type="InterPro" id="IPR050490">
    <property type="entry name" value="Bact_solute-bd_prot1"/>
</dbReference>
<evidence type="ECO:0000313" key="6">
    <source>
        <dbReference type="EMBL" id="HIZ35497.1"/>
    </source>
</evidence>
<evidence type="ECO:0000256" key="2">
    <source>
        <dbReference type="ARBA" id="ARBA00008520"/>
    </source>
</evidence>
<comment type="similarity">
    <text evidence="2">Belongs to the bacterial solute-binding protein 1 family.</text>
</comment>
<keyword evidence="4" id="KW-0732">Signal</keyword>
<dbReference type="InterPro" id="IPR006059">
    <property type="entry name" value="SBP"/>
</dbReference>
<dbReference type="PROSITE" id="PS51318">
    <property type="entry name" value="TAT"/>
    <property type="match status" value="1"/>
</dbReference>
<reference evidence="6" key="2">
    <citation type="submission" date="2021-04" db="EMBL/GenBank/DDBJ databases">
        <authorList>
            <person name="Gilroy R."/>
        </authorList>
    </citation>
    <scope>NUCLEOTIDE SEQUENCE</scope>
    <source>
        <strain evidence="6">ChiGjej4B4-7305</strain>
    </source>
</reference>
<dbReference type="Gene3D" id="3.40.190.10">
    <property type="entry name" value="Periplasmic binding protein-like II"/>
    <property type="match status" value="2"/>
</dbReference>
<feature type="region of interest" description="Disordered" evidence="5">
    <location>
        <begin position="38"/>
        <end position="63"/>
    </location>
</feature>
<dbReference type="AlphaFoldDB" id="A0A9D2J422"/>
<comment type="subcellular location">
    <subcellularLocation>
        <location evidence="1">Cell envelope</location>
    </subcellularLocation>
</comment>
<protein>
    <submittedName>
        <fullName evidence="6">N-acetylglucosamine/diacetylchitobiose ABC transporter substrate-binding protein</fullName>
    </submittedName>
</protein>
<gene>
    <name evidence="6" type="primary">ngcE</name>
    <name evidence="6" type="ORF">H9815_06940</name>
</gene>
<proteinExistence type="inferred from homology"/>
<dbReference type="InterPro" id="IPR022386">
    <property type="entry name" value="Chitin_NgcE"/>
</dbReference>
<reference evidence="6" key="1">
    <citation type="journal article" date="2021" name="PeerJ">
        <title>Extensive microbial diversity within the chicken gut microbiome revealed by metagenomics and culture.</title>
        <authorList>
            <person name="Gilroy R."/>
            <person name="Ravi A."/>
            <person name="Getino M."/>
            <person name="Pursley I."/>
            <person name="Horton D.L."/>
            <person name="Alikhan N.F."/>
            <person name="Baker D."/>
            <person name="Gharbi K."/>
            <person name="Hall N."/>
            <person name="Watson M."/>
            <person name="Adriaenssens E.M."/>
            <person name="Foster-Nyarko E."/>
            <person name="Jarju S."/>
            <person name="Secka A."/>
            <person name="Antonio M."/>
            <person name="Oren A."/>
            <person name="Chaudhuri R.R."/>
            <person name="La Ragione R."/>
            <person name="Hildebrand F."/>
            <person name="Pallen M.J."/>
        </authorList>
    </citation>
    <scope>NUCLEOTIDE SEQUENCE</scope>
    <source>
        <strain evidence="6">ChiGjej4B4-7305</strain>
    </source>
</reference>
<dbReference type="GO" id="GO:0030313">
    <property type="term" value="C:cell envelope"/>
    <property type="evidence" value="ECO:0007669"/>
    <property type="project" value="UniProtKB-SubCell"/>
</dbReference>
<dbReference type="Pfam" id="PF01547">
    <property type="entry name" value="SBP_bac_1"/>
    <property type="match status" value="1"/>
</dbReference>
<name>A0A9D2J422_9MICO</name>
<evidence type="ECO:0000256" key="1">
    <source>
        <dbReference type="ARBA" id="ARBA00004196"/>
    </source>
</evidence>
<organism evidence="6 7">
    <name type="scientific">Candidatus Ruania gallistercoris</name>
    <dbReference type="NCBI Taxonomy" id="2838746"/>
    <lineage>
        <taxon>Bacteria</taxon>
        <taxon>Bacillati</taxon>
        <taxon>Actinomycetota</taxon>
        <taxon>Actinomycetes</taxon>
        <taxon>Micrococcales</taxon>
        <taxon>Ruaniaceae</taxon>
        <taxon>Ruania</taxon>
    </lineage>
</organism>
<evidence type="ECO:0000313" key="7">
    <source>
        <dbReference type="Proteomes" id="UP000824037"/>
    </source>
</evidence>
<dbReference type="PANTHER" id="PTHR43649:SF31">
    <property type="entry name" value="SN-GLYCEROL-3-PHOSPHATE-BINDING PERIPLASMIC PROTEIN UGPB"/>
    <property type="match status" value="1"/>
</dbReference>
<accession>A0A9D2J422</accession>
<evidence type="ECO:0000256" key="4">
    <source>
        <dbReference type="ARBA" id="ARBA00022729"/>
    </source>
</evidence>
<dbReference type="EMBL" id="DXBY01000116">
    <property type="protein sequence ID" value="HIZ35497.1"/>
    <property type="molecule type" value="Genomic_DNA"/>
</dbReference>
<dbReference type="PANTHER" id="PTHR43649">
    <property type="entry name" value="ARABINOSE-BINDING PROTEIN-RELATED"/>
    <property type="match status" value="1"/>
</dbReference>
<evidence type="ECO:0000256" key="3">
    <source>
        <dbReference type="ARBA" id="ARBA00022448"/>
    </source>
</evidence>
<dbReference type="Proteomes" id="UP000824037">
    <property type="component" value="Unassembled WGS sequence"/>
</dbReference>